<evidence type="ECO:0000256" key="3">
    <source>
        <dbReference type="ARBA" id="ARBA00012257"/>
    </source>
</evidence>
<dbReference type="SUPFAM" id="SSF158694">
    <property type="entry name" value="UraD-Like"/>
    <property type="match status" value="1"/>
</dbReference>
<organism evidence="8 9">
    <name type="scientific">Shouchella clausii</name>
    <name type="common">Alkalihalobacillus clausii</name>
    <dbReference type="NCBI Taxonomy" id="79880"/>
    <lineage>
        <taxon>Bacteria</taxon>
        <taxon>Bacillati</taxon>
        <taxon>Bacillota</taxon>
        <taxon>Bacilli</taxon>
        <taxon>Bacillales</taxon>
        <taxon>Bacillaceae</taxon>
        <taxon>Shouchella</taxon>
    </lineage>
</organism>
<dbReference type="GO" id="GO:0019628">
    <property type="term" value="P:urate catabolic process"/>
    <property type="evidence" value="ECO:0007669"/>
    <property type="project" value="UniProtKB-UniPathway"/>
</dbReference>
<accession>A0A268NZS7</accession>
<evidence type="ECO:0000256" key="5">
    <source>
        <dbReference type="ARBA" id="ARBA00022793"/>
    </source>
</evidence>
<proteinExistence type="predicted"/>
<dbReference type="AlphaFoldDB" id="A0A268NZS7"/>
<evidence type="ECO:0000256" key="4">
    <source>
        <dbReference type="ARBA" id="ARBA00022631"/>
    </source>
</evidence>
<name>A0A268NZS7_SHOCL</name>
<comment type="pathway">
    <text evidence="2">Purine metabolism; urate degradation; (S)-allantoin from urate: step 3/3.</text>
</comment>
<evidence type="ECO:0000256" key="2">
    <source>
        <dbReference type="ARBA" id="ARBA00004754"/>
    </source>
</evidence>
<feature type="domain" description="Oxo-4-hydroxy-4-carboxy-5-ureidoimidazoline decarboxylase" evidence="7">
    <location>
        <begin position="8"/>
        <end position="160"/>
    </location>
</feature>
<dbReference type="EMBL" id="NPCC01000012">
    <property type="protein sequence ID" value="PAE88987.1"/>
    <property type="molecule type" value="Genomic_DNA"/>
</dbReference>
<dbReference type="InterPro" id="IPR036778">
    <property type="entry name" value="OHCU_decarboxylase_sf"/>
</dbReference>
<keyword evidence="5" id="KW-0210">Decarboxylase</keyword>
<dbReference type="GO" id="GO:0051997">
    <property type="term" value="F:2-oxo-4-hydroxy-4-carboxy-5-ureidoimidazoline decarboxylase activity"/>
    <property type="evidence" value="ECO:0007669"/>
    <property type="project" value="UniProtKB-EC"/>
</dbReference>
<evidence type="ECO:0000313" key="9">
    <source>
        <dbReference type="Proteomes" id="UP000216207"/>
    </source>
</evidence>
<gene>
    <name evidence="8" type="primary">uraD</name>
    <name evidence="8" type="ORF">CHH72_11485</name>
</gene>
<dbReference type="Proteomes" id="UP000216207">
    <property type="component" value="Unassembled WGS sequence"/>
</dbReference>
<keyword evidence="6" id="KW-0456">Lyase</keyword>
<reference evidence="8 9" key="1">
    <citation type="submission" date="2017-07" db="EMBL/GenBank/DDBJ databases">
        <title>Isolation and whole genome analysis of endospore-forming bacteria from heroin.</title>
        <authorList>
            <person name="Kalinowski J."/>
            <person name="Ahrens B."/>
            <person name="Al-Dilaimi A."/>
            <person name="Winkler A."/>
            <person name="Wibberg D."/>
            <person name="Schleenbecker U."/>
            <person name="Ruckert C."/>
            <person name="Wolfel R."/>
            <person name="Grass G."/>
        </authorList>
    </citation>
    <scope>NUCLEOTIDE SEQUENCE [LARGE SCALE GENOMIC DNA]</scope>
    <source>
        <strain evidence="8 9">7539</strain>
    </source>
</reference>
<dbReference type="PANTHER" id="PTHR43466:SF1">
    <property type="entry name" value="2-OXO-4-HYDROXY-4-CARBOXY-5-UREIDOIMIDAZOLINE DECARBOXYLASE-RELATED"/>
    <property type="match status" value="1"/>
</dbReference>
<dbReference type="InterPro" id="IPR017580">
    <property type="entry name" value="OHCU_decarboxylase-1"/>
</dbReference>
<evidence type="ECO:0000256" key="6">
    <source>
        <dbReference type="ARBA" id="ARBA00023239"/>
    </source>
</evidence>
<comment type="catalytic activity">
    <reaction evidence="1">
        <text>5-hydroxy-2-oxo-4-ureido-2,5-dihydro-1H-imidazole-5-carboxylate + H(+) = (S)-allantoin + CO2</text>
        <dbReference type="Rhea" id="RHEA:26301"/>
        <dbReference type="ChEBI" id="CHEBI:15378"/>
        <dbReference type="ChEBI" id="CHEBI:15678"/>
        <dbReference type="ChEBI" id="CHEBI:16526"/>
        <dbReference type="ChEBI" id="CHEBI:58639"/>
        <dbReference type="EC" id="4.1.1.97"/>
    </reaction>
</comment>
<comment type="caution">
    <text evidence="8">The sequence shown here is derived from an EMBL/GenBank/DDBJ whole genome shotgun (WGS) entry which is preliminary data.</text>
</comment>
<evidence type="ECO:0000256" key="1">
    <source>
        <dbReference type="ARBA" id="ARBA00001163"/>
    </source>
</evidence>
<dbReference type="NCBIfam" id="TIGR03164">
    <property type="entry name" value="UHCUDC"/>
    <property type="match status" value="1"/>
</dbReference>
<dbReference type="GO" id="GO:0000255">
    <property type="term" value="P:allantoin metabolic process"/>
    <property type="evidence" value="ECO:0007669"/>
    <property type="project" value="InterPro"/>
</dbReference>
<dbReference type="InterPro" id="IPR018020">
    <property type="entry name" value="OHCU_decarboxylase"/>
</dbReference>
<dbReference type="PANTHER" id="PTHR43466">
    <property type="entry name" value="2-OXO-4-HYDROXY-4-CARBOXY-5-UREIDOIMIDAZOLINE DECARBOXYLASE-RELATED"/>
    <property type="match status" value="1"/>
</dbReference>
<keyword evidence="4" id="KW-0659">Purine metabolism</keyword>
<evidence type="ECO:0000313" key="8">
    <source>
        <dbReference type="EMBL" id="PAE88987.1"/>
    </source>
</evidence>
<dbReference type="UniPathway" id="UPA00394">
    <property type="reaction ID" value="UER00652"/>
</dbReference>
<protein>
    <recommendedName>
        <fullName evidence="3">2-oxo-4-hydroxy-4-carboxy-5-ureidoimidazoline decarboxylase</fullName>
        <ecNumber evidence="3">4.1.1.97</ecNumber>
    </recommendedName>
</protein>
<dbReference type="Pfam" id="PF09349">
    <property type="entry name" value="OHCU_decarbox"/>
    <property type="match status" value="1"/>
</dbReference>
<dbReference type="EC" id="4.1.1.97" evidence="3"/>
<evidence type="ECO:0000259" key="7">
    <source>
        <dbReference type="Pfam" id="PF09349"/>
    </source>
</evidence>
<sequence>MTTLEELNQADCARFTSMLGHLFEHSPWIPKEAWARRPFASICDLHREMVMVVEEATYEDQLSLIQAHPRLAASEKVGASSAAEQQDAGLDVLSKREALAFSELNDVYDKRFGFPFVEAVKGKTTQQLYDSLAERINSTKEAEFNRALAEIYQIAWYRLEAFIKQQKGLV</sequence>
<dbReference type="Gene3D" id="1.10.3330.10">
    <property type="entry name" value="Oxo-4-hydroxy-4-carboxy-5-ureidoimidazoline decarboxylase"/>
    <property type="match status" value="1"/>
</dbReference>
<dbReference type="GO" id="GO:0006144">
    <property type="term" value="P:purine nucleobase metabolic process"/>
    <property type="evidence" value="ECO:0007669"/>
    <property type="project" value="UniProtKB-KW"/>
</dbReference>